<evidence type="ECO:0000313" key="1">
    <source>
        <dbReference type="EMBL" id="KAI8547351.1"/>
    </source>
</evidence>
<dbReference type="Proteomes" id="UP001062846">
    <property type="component" value="Chromosome 7"/>
</dbReference>
<reference evidence="1" key="1">
    <citation type="submission" date="2022-02" db="EMBL/GenBank/DDBJ databases">
        <title>Plant Genome Project.</title>
        <authorList>
            <person name="Zhang R.-G."/>
        </authorList>
    </citation>
    <scope>NUCLEOTIDE SEQUENCE</scope>
    <source>
        <strain evidence="1">AT1</strain>
    </source>
</reference>
<accession>A0ACC0N2X9</accession>
<proteinExistence type="predicted"/>
<comment type="caution">
    <text evidence="1">The sequence shown here is derived from an EMBL/GenBank/DDBJ whole genome shotgun (WGS) entry which is preliminary data.</text>
</comment>
<gene>
    <name evidence="1" type="ORF">RHMOL_Rhmol07G0188800</name>
</gene>
<keyword evidence="2" id="KW-1185">Reference proteome</keyword>
<evidence type="ECO:0000313" key="2">
    <source>
        <dbReference type="Proteomes" id="UP001062846"/>
    </source>
</evidence>
<protein>
    <submittedName>
        <fullName evidence="1">Uncharacterized protein</fullName>
    </submittedName>
</protein>
<organism evidence="1 2">
    <name type="scientific">Rhododendron molle</name>
    <name type="common">Chinese azalea</name>
    <name type="synonym">Azalea mollis</name>
    <dbReference type="NCBI Taxonomy" id="49168"/>
    <lineage>
        <taxon>Eukaryota</taxon>
        <taxon>Viridiplantae</taxon>
        <taxon>Streptophyta</taxon>
        <taxon>Embryophyta</taxon>
        <taxon>Tracheophyta</taxon>
        <taxon>Spermatophyta</taxon>
        <taxon>Magnoliopsida</taxon>
        <taxon>eudicotyledons</taxon>
        <taxon>Gunneridae</taxon>
        <taxon>Pentapetalae</taxon>
        <taxon>asterids</taxon>
        <taxon>Ericales</taxon>
        <taxon>Ericaceae</taxon>
        <taxon>Ericoideae</taxon>
        <taxon>Rhodoreae</taxon>
        <taxon>Rhododendron</taxon>
    </lineage>
</organism>
<dbReference type="EMBL" id="CM046394">
    <property type="protein sequence ID" value="KAI8547351.1"/>
    <property type="molecule type" value="Genomic_DNA"/>
</dbReference>
<sequence length="198" mass="21449">MTLVQGLVDLFTSATSNPNLGLNADGAIVKEPPQFYHPPAVGIEPCSKVKLSGMFKGLAAFHDTRTHSKEDAGSLSAGGAERKDAHIDEVQPSAKRMCSIDSAALYNGEVGKSSTDSRPGCRTPPRFLNHFLTLLSSVYEKLLEAGFIKLLLPIPLPRTFFASHDPNGYGVLHQMPSHPIQDLIDIQMIQIKISKGNQ</sequence>
<name>A0ACC0N2X9_RHOML</name>